<reference evidence="4" key="1">
    <citation type="submission" date="2017-02" db="UniProtKB">
        <authorList>
            <consortium name="WormBaseParasite"/>
        </authorList>
    </citation>
    <scope>IDENTIFICATION</scope>
</reference>
<keyword evidence="1" id="KW-0812">Transmembrane</keyword>
<sequence length="46" mass="5344">MLVFMTFSFWLCLAITLGMTFGYYLFSDRFPASTKRSSNEIKTCCD</sequence>
<dbReference type="OrthoDB" id="161814at2759"/>
<keyword evidence="1" id="KW-1133">Transmembrane helix</keyword>
<gene>
    <name evidence="2" type="ORF">EVEC_LOCUS1258</name>
</gene>
<evidence type="ECO:0000313" key="3">
    <source>
        <dbReference type="Proteomes" id="UP000274131"/>
    </source>
</evidence>
<dbReference type="EMBL" id="UXUI01007190">
    <property type="protein sequence ID" value="VDD86115.1"/>
    <property type="molecule type" value="Genomic_DNA"/>
</dbReference>
<feature type="transmembrane region" description="Helical" evidence="1">
    <location>
        <begin position="6"/>
        <end position="26"/>
    </location>
</feature>
<dbReference type="Proteomes" id="UP000274131">
    <property type="component" value="Unassembled WGS sequence"/>
</dbReference>
<accession>A0A0N4UVR9</accession>
<name>A0A0N4UVR9_ENTVE</name>
<organism evidence="4">
    <name type="scientific">Enterobius vermicularis</name>
    <name type="common">Human pinworm</name>
    <dbReference type="NCBI Taxonomy" id="51028"/>
    <lineage>
        <taxon>Eukaryota</taxon>
        <taxon>Metazoa</taxon>
        <taxon>Ecdysozoa</taxon>
        <taxon>Nematoda</taxon>
        <taxon>Chromadorea</taxon>
        <taxon>Rhabditida</taxon>
        <taxon>Spirurina</taxon>
        <taxon>Oxyuridomorpha</taxon>
        <taxon>Oxyuroidea</taxon>
        <taxon>Oxyuridae</taxon>
        <taxon>Enterobius</taxon>
    </lineage>
</organism>
<keyword evidence="1" id="KW-0472">Membrane</keyword>
<evidence type="ECO:0000313" key="2">
    <source>
        <dbReference type="EMBL" id="VDD86115.1"/>
    </source>
</evidence>
<evidence type="ECO:0000313" key="4">
    <source>
        <dbReference type="WBParaSite" id="EVEC_0000155001-mRNA-1"/>
    </source>
</evidence>
<reference evidence="2 3" key="2">
    <citation type="submission" date="2018-10" db="EMBL/GenBank/DDBJ databases">
        <authorList>
            <consortium name="Pathogen Informatics"/>
        </authorList>
    </citation>
    <scope>NUCLEOTIDE SEQUENCE [LARGE SCALE GENOMIC DNA]</scope>
</reference>
<dbReference type="WBParaSite" id="EVEC_0000155001-mRNA-1">
    <property type="protein sequence ID" value="EVEC_0000155001-mRNA-1"/>
    <property type="gene ID" value="EVEC_0000155001"/>
</dbReference>
<proteinExistence type="predicted"/>
<dbReference type="AlphaFoldDB" id="A0A0N4UVR9"/>
<evidence type="ECO:0000256" key="1">
    <source>
        <dbReference type="SAM" id="Phobius"/>
    </source>
</evidence>
<protein>
    <submittedName>
        <fullName evidence="4">Copper transporter</fullName>
    </submittedName>
</protein>
<keyword evidence="3" id="KW-1185">Reference proteome</keyword>